<comment type="caution">
    <text evidence="1">The sequence shown here is derived from an EMBL/GenBank/DDBJ whole genome shotgun (WGS) entry which is preliminary data.</text>
</comment>
<dbReference type="STRING" id="63057.A0A2P5EGV1"/>
<dbReference type="PANTHER" id="PTHR43991:SF38">
    <property type="entry name" value="OS02G0721600 PROTEIN"/>
    <property type="match status" value="1"/>
</dbReference>
<proteinExistence type="predicted"/>
<name>A0A2P5EGV1_TREOI</name>
<sequence length="131" mass="15403">MENLFARMQLLDWPGVRYCQQETFITNFVEIYASPSGRLHFLASSDDYGVREFNVQRYQPSKHLRIPWPVNASPLHCMLETIEMVLRPPNWKEFCSCHHGTAMLLFCHWKLGTDLVRFGRFATCQSHQLLI</sequence>
<reference evidence="2" key="1">
    <citation type="submission" date="2016-06" db="EMBL/GenBank/DDBJ databases">
        <title>Parallel loss of symbiosis genes in relatives of nitrogen-fixing non-legume Parasponia.</title>
        <authorList>
            <person name="Van Velzen R."/>
            <person name="Holmer R."/>
            <person name="Bu F."/>
            <person name="Rutten L."/>
            <person name="Van Zeijl A."/>
            <person name="Liu W."/>
            <person name="Santuari L."/>
            <person name="Cao Q."/>
            <person name="Sharma T."/>
            <person name="Shen D."/>
            <person name="Roswanjaya Y."/>
            <person name="Wardhani T."/>
            <person name="Kalhor M.S."/>
            <person name="Jansen J."/>
            <person name="Van den Hoogen J."/>
            <person name="Gungor B."/>
            <person name="Hartog M."/>
            <person name="Hontelez J."/>
            <person name="Verver J."/>
            <person name="Yang W.-C."/>
            <person name="Schijlen E."/>
            <person name="Repin R."/>
            <person name="Schilthuizen M."/>
            <person name="Schranz E."/>
            <person name="Heidstra R."/>
            <person name="Miyata K."/>
            <person name="Fedorova E."/>
            <person name="Kohlen W."/>
            <person name="Bisseling T."/>
            <person name="Smit S."/>
            <person name="Geurts R."/>
        </authorList>
    </citation>
    <scope>NUCLEOTIDE SEQUENCE [LARGE SCALE GENOMIC DNA]</scope>
    <source>
        <strain evidence="2">cv. RG33-2</strain>
    </source>
</reference>
<organism evidence="1 2">
    <name type="scientific">Trema orientale</name>
    <name type="common">Charcoal tree</name>
    <name type="synonym">Celtis orientalis</name>
    <dbReference type="NCBI Taxonomy" id="63057"/>
    <lineage>
        <taxon>Eukaryota</taxon>
        <taxon>Viridiplantae</taxon>
        <taxon>Streptophyta</taxon>
        <taxon>Embryophyta</taxon>
        <taxon>Tracheophyta</taxon>
        <taxon>Spermatophyta</taxon>
        <taxon>Magnoliopsida</taxon>
        <taxon>eudicotyledons</taxon>
        <taxon>Gunneridae</taxon>
        <taxon>Pentapetalae</taxon>
        <taxon>rosids</taxon>
        <taxon>fabids</taxon>
        <taxon>Rosales</taxon>
        <taxon>Cannabaceae</taxon>
        <taxon>Trema</taxon>
    </lineage>
</organism>
<dbReference type="EMBL" id="JXTC01000156">
    <property type="protein sequence ID" value="PON84787.1"/>
    <property type="molecule type" value="Genomic_DNA"/>
</dbReference>
<dbReference type="InParanoid" id="A0A2P5EGV1"/>
<dbReference type="OrthoDB" id="1741007at2759"/>
<keyword evidence="2" id="KW-1185">Reference proteome</keyword>
<gene>
    <name evidence="1" type="ORF">TorRG33x02_193390</name>
</gene>
<dbReference type="Proteomes" id="UP000237000">
    <property type="component" value="Unassembled WGS sequence"/>
</dbReference>
<accession>A0A2P5EGV1</accession>
<dbReference type="PANTHER" id="PTHR43991">
    <property type="entry name" value="WD REPEAT PROTEIN (AFU_ORTHOLOGUE AFUA_8G05640)-RELATED"/>
    <property type="match status" value="1"/>
</dbReference>
<evidence type="ECO:0000313" key="2">
    <source>
        <dbReference type="Proteomes" id="UP000237000"/>
    </source>
</evidence>
<evidence type="ECO:0000313" key="1">
    <source>
        <dbReference type="EMBL" id="PON84787.1"/>
    </source>
</evidence>
<protein>
    <submittedName>
        <fullName evidence="1">Uncharacterized protein</fullName>
    </submittedName>
</protein>
<dbReference type="AlphaFoldDB" id="A0A2P5EGV1"/>